<dbReference type="EMBL" id="JH719445">
    <property type="protein sequence ID" value="EJF57760.1"/>
    <property type="molecule type" value="Genomic_DNA"/>
</dbReference>
<reference evidence="2 3" key="1">
    <citation type="journal article" date="2012" name="Science">
        <title>The Paleozoic origin of enzymatic lignin decomposition reconstructed from 31 fungal genomes.</title>
        <authorList>
            <person name="Floudas D."/>
            <person name="Binder M."/>
            <person name="Riley R."/>
            <person name="Barry K."/>
            <person name="Blanchette R.A."/>
            <person name="Henrissat B."/>
            <person name="Martinez A.T."/>
            <person name="Otillar R."/>
            <person name="Spatafora J.W."/>
            <person name="Yadav J.S."/>
            <person name="Aerts A."/>
            <person name="Benoit I."/>
            <person name="Boyd A."/>
            <person name="Carlson A."/>
            <person name="Copeland A."/>
            <person name="Coutinho P.M."/>
            <person name="de Vries R.P."/>
            <person name="Ferreira P."/>
            <person name="Findley K."/>
            <person name="Foster B."/>
            <person name="Gaskell J."/>
            <person name="Glotzer D."/>
            <person name="Gorecki P."/>
            <person name="Heitman J."/>
            <person name="Hesse C."/>
            <person name="Hori C."/>
            <person name="Igarashi K."/>
            <person name="Jurgens J.A."/>
            <person name="Kallen N."/>
            <person name="Kersten P."/>
            <person name="Kohler A."/>
            <person name="Kuees U."/>
            <person name="Kumar T.K.A."/>
            <person name="Kuo A."/>
            <person name="LaButti K."/>
            <person name="Larrondo L.F."/>
            <person name="Lindquist E."/>
            <person name="Ling A."/>
            <person name="Lombard V."/>
            <person name="Lucas S."/>
            <person name="Lundell T."/>
            <person name="Martin R."/>
            <person name="McLaughlin D.J."/>
            <person name="Morgenstern I."/>
            <person name="Morin E."/>
            <person name="Murat C."/>
            <person name="Nagy L.G."/>
            <person name="Nolan M."/>
            <person name="Ohm R.A."/>
            <person name="Patyshakuliyeva A."/>
            <person name="Rokas A."/>
            <person name="Ruiz-Duenas F.J."/>
            <person name="Sabat G."/>
            <person name="Salamov A."/>
            <person name="Samejima M."/>
            <person name="Schmutz J."/>
            <person name="Slot J.C."/>
            <person name="St John F."/>
            <person name="Stenlid J."/>
            <person name="Sun H."/>
            <person name="Sun S."/>
            <person name="Syed K."/>
            <person name="Tsang A."/>
            <person name="Wiebenga A."/>
            <person name="Young D."/>
            <person name="Pisabarro A."/>
            <person name="Eastwood D.C."/>
            <person name="Martin F."/>
            <person name="Cullen D."/>
            <person name="Grigoriev I.V."/>
            <person name="Hibbett D.S."/>
        </authorList>
    </citation>
    <scope>NUCLEOTIDE SEQUENCE [LARGE SCALE GENOMIC DNA]</scope>
    <source>
        <strain evidence="2 3">LYAD-421 SS1</strain>
    </source>
</reference>
<dbReference type="AlphaFoldDB" id="R7SPV1"/>
<evidence type="ECO:0000256" key="1">
    <source>
        <dbReference type="ARBA" id="ARBA00007238"/>
    </source>
</evidence>
<dbReference type="SUPFAM" id="SSF48557">
    <property type="entry name" value="L-aspartase-like"/>
    <property type="match status" value="1"/>
</dbReference>
<proteinExistence type="inferred from homology"/>
<comment type="similarity">
    <text evidence="1">Belongs to the PAL/histidase family.</text>
</comment>
<organism evidence="2 3">
    <name type="scientific">Dichomitus squalens (strain LYAD-421)</name>
    <name type="common">Western red white-rot fungus</name>
    <dbReference type="NCBI Taxonomy" id="732165"/>
    <lineage>
        <taxon>Eukaryota</taxon>
        <taxon>Fungi</taxon>
        <taxon>Dikarya</taxon>
        <taxon>Basidiomycota</taxon>
        <taxon>Agaricomycotina</taxon>
        <taxon>Agaricomycetes</taxon>
        <taxon>Polyporales</taxon>
        <taxon>Polyporaceae</taxon>
        <taxon>Dichomitus</taxon>
    </lineage>
</organism>
<dbReference type="Gene3D" id="1.20.200.10">
    <property type="entry name" value="Fumarase/aspartase (Central domain)"/>
    <property type="match status" value="1"/>
</dbReference>
<accession>R7SPV1</accession>
<dbReference type="GO" id="GO:0003824">
    <property type="term" value="F:catalytic activity"/>
    <property type="evidence" value="ECO:0007669"/>
    <property type="project" value="InterPro"/>
</dbReference>
<feature type="non-terminal residue" evidence="2">
    <location>
        <position position="1"/>
    </location>
</feature>
<evidence type="ECO:0000313" key="2">
    <source>
        <dbReference type="EMBL" id="EJF57760.1"/>
    </source>
</evidence>
<dbReference type="GeneID" id="18843588"/>
<dbReference type="HOGENOM" id="CLU_2078573_0_0_1"/>
<dbReference type="InterPro" id="IPR023144">
    <property type="entry name" value="Phe_NH3-lyase_shielding_dom_sf"/>
</dbReference>
<dbReference type="InterPro" id="IPR008948">
    <property type="entry name" value="L-Aspartase-like"/>
</dbReference>
<dbReference type="Gene3D" id="1.10.274.20">
    <property type="entry name" value="Phenylalanine ammonia-lyase 1, domain 3"/>
    <property type="match status" value="1"/>
</dbReference>
<protein>
    <submittedName>
        <fullName evidence="2">Phenylalanine/histidine ammonia-lyase</fullName>
    </submittedName>
</protein>
<dbReference type="InterPro" id="IPR001106">
    <property type="entry name" value="Aromatic_Lyase"/>
</dbReference>
<gene>
    <name evidence="2" type="ORF">DICSQDRAFT_68588</name>
</gene>
<dbReference type="Proteomes" id="UP000053319">
    <property type="component" value="Unassembled WGS sequence"/>
</dbReference>
<dbReference type="PANTHER" id="PTHR10362">
    <property type="entry name" value="HISTIDINE AMMONIA-LYASE"/>
    <property type="match status" value="1"/>
</dbReference>
<dbReference type="RefSeq" id="XP_007369511.1">
    <property type="nucleotide sequence ID" value="XM_007369449.1"/>
</dbReference>
<dbReference type="KEGG" id="dsq:DICSQDRAFT_68588"/>
<dbReference type="Pfam" id="PF00221">
    <property type="entry name" value="Lyase_aromatic"/>
    <property type="match status" value="1"/>
</dbReference>
<evidence type="ECO:0000313" key="3">
    <source>
        <dbReference type="Proteomes" id="UP000053319"/>
    </source>
</evidence>
<name>R7SPV1_DICSQ</name>
<sequence>QCTKLINPAMNRGLPLNLAAMDPSHNYFAKGIDVHATAYVGVLGYLTNPVSTHAQSVEMHNQAVNSLALISARATLNSLDVLSLLTSSYLYALCQALDLCALLHEFQLEVDDILRERL</sequence>